<evidence type="ECO:0000256" key="5">
    <source>
        <dbReference type="ARBA" id="ARBA00022692"/>
    </source>
</evidence>
<keyword evidence="2" id="KW-0813">Transport</keyword>
<name>A0ABQ2D234_9DEIO</name>
<keyword evidence="5 9" id="KW-0812">Transmembrane</keyword>
<feature type="transmembrane region" description="Helical" evidence="9">
    <location>
        <begin position="80"/>
        <end position="97"/>
    </location>
</feature>
<feature type="transmembrane region" description="Helical" evidence="9">
    <location>
        <begin position="303"/>
        <end position="323"/>
    </location>
</feature>
<feature type="transmembrane region" description="Helical" evidence="9">
    <location>
        <begin position="224"/>
        <end position="243"/>
    </location>
</feature>
<keyword evidence="7 9" id="KW-0472">Membrane</keyword>
<dbReference type="Pfam" id="PF02653">
    <property type="entry name" value="BPD_transp_2"/>
    <property type="match status" value="1"/>
</dbReference>
<evidence type="ECO:0000256" key="4">
    <source>
        <dbReference type="ARBA" id="ARBA00022519"/>
    </source>
</evidence>
<gene>
    <name evidence="10" type="ORF">GCM10008938_30840</name>
</gene>
<evidence type="ECO:0000256" key="6">
    <source>
        <dbReference type="ARBA" id="ARBA00022989"/>
    </source>
</evidence>
<keyword evidence="3" id="KW-1003">Cell membrane</keyword>
<dbReference type="InterPro" id="IPR001851">
    <property type="entry name" value="ABC_transp_permease"/>
</dbReference>
<dbReference type="EMBL" id="BMOD01000012">
    <property type="protein sequence ID" value="GGJ42525.1"/>
    <property type="molecule type" value="Genomic_DNA"/>
</dbReference>
<reference evidence="11" key="1">
    <citation type="journal article" date="2019" name="Int. J. Syst. Evol. Microbiol.">
        <title>The Global Catalogue of Microorganisms (GCM) 10K type strain sequencing project: providing services to taxonomists for standard genome sequencing and annotation.</title>
        <authorList>
            <consortium name="The Broad Institute Genomics Platform"/>
            <consortium name="The Broad Institute Genome Sequencing Center for Infectious Disease"/>
            <person name="Wu L."/>
            <person name="Ma J."/>
        </authorList>
    </citation>
    <scope>NUCLEOTIDE SEQUENCE [LARGE SCALE GENOMIC DNA]</scope>
    <source>
        <strain evidence="11">JCM 14370</strain>
    </source>
</reference>
<comment type="caution">
    <text evidence="10">The sequence shown here is derived from an EMBL/GenBank/DDBJ whole genome shotgun (WGS) entry which is preliminary data.</text>
</comment>
<sequence length="331" mass="35039">MKGDLVKPLPAQGNNKAGNFFRKWEVFLTVFLIAVMLLNSRLTEYFWDPFNLGDATANFAEKGIMALAMALLILVREIDLSVASIIALSSLVMGLLAKQGLDTPVLIVAGILTGALCGLLNGFLVVRFAIPSIAITLGTMSLFRGISQAILGDTALTEYPESFAALGQSYWFTYLPISFVVFLVLAVLVGGVLHLTRLGRNLYAMGNNPEAARFSGIQVLKNKLVLFLLSGTFAGLAAVFLTARISSTRPNIGQGWELDVITMVVLGGVSIAGGTGSISGVVLAVLLLGMISFGMGLLNIPGIVGSIVVGSLLILAIALPNILQKLSRKKK</sequence>
<evidence type="ECO:0000256" key="2">
    <source>
        <dbReference type="ARBA" id="ARBA00022448"/>
    </source>
</evidence>
<evidence type="ECO:0000313" key="10">
    <source>
        <dbReference type="EMBL" id="GGJ42525.1"/>
    </source>
</evidence>
<dbReference type="CDD" id="cd06579">
    <property type="entry name" value="TM_PBP1_transp_AraH_like"/>
    <property type="match status" value="1"/>
</dbReference>
<keyword evidence="4" id="KW-0997">Cell inner membrane</keyword>
<evidence type="ECO:0000256" key="9">
    <source>
        <dbReference type="SAM" id="Phobius"/>
    </source>
</evidence>
<protein>
    <recommendedName>
        <fullName evidence="8">Autoinducer 2 import system permease protein LsrD</fullName>
    </recommendedName>
</protein>
<accession>A0ABQ2D234</accession>
<feature type="transmembrane region" description="Helical" evidence="9">
    <location>
        <begin position="171"/>
        <end position="195"/>
    </location>
</feature>
<evidence type="ECO:0000313" key="11">
    <source>
        <dbReference type="Proteomes" id="UP000632222"/>
    </source>
</evidence>
<organism evidence="10 11">
    <name type="scientific">Deinococcus roseus</name>
    <dbReference type="NCBI Taxonomy" id="392414"/>
    <lineage>
        <taxon>Bacteria</taxon>
        <taxon>Thermotogati</taxon>
        <taxon>Deinococcota</taxon>
        <taxon>Deinococci</taxon>
        <taxon>Deinococcales</taxon>
        <taxon>Deinococcaceae</taxon>
        <taxon>Deinococcus</taxon>
    </lineage>
</organism>
<evidence type="ECO:0000256" key="1">
    <source>
        <dbReference type="ARBA" id="ARBA00004651"/>
    </source>
</evidence>
<feature type="transmembrane region" description="Helical" evidence="9">
    <location>
        <begin position="59"/>
        <end position="75"/>
    </location>
</feature>
<dbReference type="Proteomes" id="UP000632222">
    <property type="component" value="Unassembled WGS sequence"/>
</dbReference>
<feature type="transmembrane region" description="Helical" evidence="9">
    <location>
        <begin position="20"/>
        <end position="39"/>
    </location>
</feature>
<evidence type="ECO:0000256" key="3">
    <source>
        <dbReference type="ARBA" id="ARBA00022475"/>
    </source>
</evidence>
<keyword evidence="6 9" id="KW-1133">Transmembrane helix</keyword>
<dbReference type="PANTHER" id="PTHR32196:SF71">
    <property type="entry name" value="AUTOINDUCER 2 IMPORT SYSTEM PERMEASE PROTEIN LSRD"/>
    <property type="match status" value="1"/>
</dbReference>
<feature type="transmembrane region" description="Helical" evidence="9">
    <location>
        <begin position="103"/>
        <end position="126"/>
    </location>
</feature>
<keyword evidence="11" id="KW-1185">Reference proteome</keyword>
<comment type="subcellular location">
    <subcellularLocation>
        <location evidence="1">Cell membrane</location>
        <topology evidence="1">Multi-pass membrane protein</topology>
    </subcellularLocation>
</comment>
<proteinExistence type="predicted"/>
<dbReference type="PANTHER" id="PTHR32196">
    <property type="entry name" value="ABC TRANSPORTER PERMEASE PROTEIN YPHD-RELATED-RELATED"/>
    <property type="match status" value="1"/>
</dbReference>
<evidence type="ECO:0000256" key="8">
    <source>
        <dbReference type="ARBA" id="ARBA00039381"/>
    </source>
</evidence>
<evidence type="ECO:0000256" key="7">
    <source>
        <dbReference type="ARBA" id="ARBA00023136"/>
    </source>
</evidence>